<name>A0A679H8D4_BACT4</name>
<proteinExistence type="predicted"/>
<reference evidence="2" key="2">
    <citation type="submission" date="2021-06" db="EMBL/GenBank/DDBJ databases">
        <title>Interrogation of the integrated mobile genetic elements in gut-associated Bacteroides with a consensus prediction approach.</title>
        <authorList>
            <person name="Campbell D.E."/>
            <person name="Leigh J.R."/>
            <person name="Kim T."/>
            <person name="England W."/>
            <person name="Whitaker R.J."/>
            <person name="Degnan P.H."/>
        </authorList>
    </citation>
    <scope>NUCLEOTIDE SEQUENCE</scope>
    <source>
        <strain evidence="2">VPI-BTDOT2</strain>
    </source>
</reference>
<dbReference type="Gene3D" id="2.60.120.560">
    <property type="entry name" value="Exo-inulinase, domain 1"/>
    <property type="match status" value="1"/>
</dbReference>
<dbReference type="RefSeq" id="WP_090616330.1">
    <property type="nucleotide sequence ID" value="NZ_AP022660.1"/>
</dbReference>
<dbReference type="Proteomes" id="UP001156216">
    <property type="component" value="Chromosome"/>
</dbReference>
<reference evidence="1 3" key="1">
    <citation type="submission" date="2020-02" db="EMBL/GenBank/DDBJ databases">
        <title>Whole-genome sequencing and comparative analysis of the genomes of Bacteroides thetaiotaomicron and Escherichia coli isolated from a healthy resident in Vietnam.</title>
        <authorList>
            <person name="Mohsin M."/>
            <person name="Tanaka K."/>
            <person name="Kawahara R."/>
            <person name="Kondo S."/>
            <person name="Noguchi H."/>
            <person name="Motooka D."/>
            <person name="Nakamura S."/>
            <person name="Khong D.T."/>
            <person name="Nguyen T.N."/>
            <person name="Tran H.T."/>
            <person name="Yamamoto Y."/>
        </authorList>
    </citation>
    <scope>NUCLEOTIDE SEQUENCE [LARGE SCALE GENOMIC DNA]</scope>
    <source>
        <strain evidence="1 3">F9-2</strain>
    </source>
</reference>
<organism evidence="1 3">
    <name type="scientific">Bacteroides thetaiotaomicron</name>
    <dbReference type="NCBI Taxonomy" id="818"/>
    <lineage>
        <taxon>Bacteria</taxon>
        <taxon>Pseudomonadati</taxon>
        <taxon>Bacteroidota</taxon>
        <taxon>Bacteroidia</taxon>
        <taxon>Bacteroidales</taxon>
        <taxon>Bacteroidaceae</taxon>
        <taxon>Bacteroides</taxon>
    </lineage>
</organism>
<dbReference type="EMBL" id="AP022660">
    <property type="protein sequence ID" value="BCA50739.1"/>
    <property type="molecule type" value="Genomic_DNA"/>
</dbReference>
<accession>A0A679H8D4</accession>
<sequence length="254" mass="30632">MMSFLKKLIYKPFTIPVKYTLRRYERIFKRNYIVSDYNLLLQVKSTNISTYDFFTIAKYQDENDFLIKHIRVLFLLYYYGIRVLRLFFRKENTESTKVKKQGNSSYIVLSKYKKNDWVYFFTDNISYDYMISLKIIFHSSFKEFQIAFKHRSIFERLRFRIIDNNRLVFEVVAKGVFFNELKVLPFSLDMNREYDIDVVVMKDVYAFCIDGEALMTIVDKQHLFEDGGAGLVFWDEEFPSNIHVTILEMNILKI</sequence>
<evidence type="ECO:0000313" key="1">
    <source>
        <dbReference type="EMBL" id="BCA50739.1"/>
    </source>
</evidence>
<dbReference type="EMBL" id="CP083681">
    <property type="protein sequence ID" value="UYU72255.1"/>
    <property type="molecule type" value="Genomic_DNA"/>
</dbReference>
<evidence type="ECO:0000313" key="2">
    <source>
        <dbReference type="EMBL" id="UYU72255.1"/>
    </source>
</evidence>
<dbReference type="AlphaFoldDB" id="A0A679H8D4"/>
<protein>
    <submittedName>
        <fullName evidence="1">Uncharacterized protein</fullName>
    </submittedName>
</protein>
<evidence type="ECO:0000313" key="3">
    <source>
        <dbReference type="Proteomes" id="UP000500882"/>
    </source>
</evidence>
<gene>
    <name evidence="1" type="ORF">BatF92_26810</name>
    <name evidence="2" type="ORF">KQP59_03855</name>
</gene>
<dbReference type="Proteomes" id="UP000500882">
    <property type="component" value="Chromosome"/>
</dbReference>